<keyword evidence="8" id="KW-1185">Reference proteome</keyword>
<evidence type="ECO:0000256" key="4">
    <source>
        <dbReference type="PROSITE-ProRule" id="PRU01248"/>
    </source>
</evidence>
<dbReference type="Pfam" id="PF00589">
    <property type="entry name" value="Phage_integrase"/>
    <property type="match status" value="1"/>
</dbReference>
<evidence type="ECO:0000256" key="1">
    <source>
        <dbReference type="ARBA" id="ARBA00022908"/>
    </source>
</evidence>
<dbReference type="EMBL" id="CP036432">
    <property type="protein sequence ID" value="QDV81395.1"/>
    <property type="molecule type" value="Genomic_DNA"/>
</dbReference>
<sequence>MPRQSKPFLRKQTQSWYCSIGGKQISLGKDRESAFAKFHELMSDRESITSELVTLYDLSQSYLDWCKANRKSTTYDKHRLYLRSFIDHVGKQLKTARLKQHHITKWKDSNPNWSDNSANDAISIVQRMINWAVDEGYLHRTPIPKVKKPRRRRRDVVYTDAQWKEITIHARGPVLDLLNFLYLTGCRPIEARTLEAKHIHDDLIIFPADESKGETDPRVVFLTPEAKAIVDRLANADRQGPVFRNNRGNPWTKNAIKCAMTRITEKVGFRVIAYGTRHSYATNALTQGGVDPVSLAHLMGHKDAAMVSRVYSHIAKNPDYLRAQARKAILRRTEH</sequence>
<dbReference type="SUPFAM" id="SSF56349">
    <property type="entry name" value="DNA breaking-rejoining enzymes"/>
    <property type="match status" value="1"/>
</dbReference>
<dbReference type="InterPro" id="IPR013762">
    <property type="entry name" value="Integrase-like_cat_sf"/>
</dbReference>
<evidence type="ECO:0000256" key="3">
    <source>
        <dbReference type="ARBA" id="ARBA00023172"/>
    </source>
</evidence>
<dbReference type="Proteomes" id="UP000318081">
    <property type="component" value="Chromosome"/>
</dbReference>
<gene>
    <name evidence="7" type="ORF">TBK1r_03100</name>
</gene>
<evidence type="ECO:0000259" key="5">
    <source>
        <dbReference type="PROSITE" id="PS51898"/>
    </source>
</evidence>
<keyword evidence="2 4" id="KW-0238">DNA-binding</keyword>
<dbReference type="RefSeq" id="WP_419580856.1">
    <property type="nucleotide sequence ID" value="NZ_CP036432.1"/>
</dbReference>
<evidence type="ECO:0000259" key="6">
    <source>
        <dbReference type="PROSITE" id="PS51900"/>
    </source>
</evidence>
<keyword evidence="1" id="KW-0229">DNA integration</keyword>
<dbReference type="PROSITE" id="PS51900">
    <property type="entry name" value="CB"/>
    <property type="match status" value="1"/>
</dbReference>
<dbReference type="InterPro" id="IPR044068">
    <property type="entry name" value="CB"/>
</dbReference>
<evidence type="ECO:0000256" key="2">
    <source>
        <dbReference type="ARBA" id="ARBA00023125"/>
    </source>
</evidence>
<evidence type="ECO:0000313" key="8">
    <source>
        <dbReference type="Proteomes" id="UP000318081"/>
    </source>
</evidence>
<dbReference type="InterPro" id="IPR010998">
    <property type="entry name" value="Integrase_recombinase_N"/>
</dbReference>
<name>A0ABX5XJ43_9BACT</name>
<organism evidence="7 8">
    <name type="scientific">Stieleria magnilauensis</name>
    <dbReference type="NCBI Taxonomy" id="2527963"/>
    <lineage>
        <taxon>Bacteria</taxon>
        <taxon>Pseudomonadati</taxon>
        <taxon>Planctomycetota</taxon>
        <taxon>Planctomycetia</taxon>
        <taxon>Pirellulales</taxon>
        <taxon>Pirellulaceae</taxon>
        <taxon>Stieleria</taxon>
    </lineage>
</organism>
<protein>
    <submittedName>
        <fullName evidence="7">Site-specific tyrosine recombinase XerC</fullName>
    </submittedName>
</protein>
<dbReference type="Gene3D" id="1.10.150.130">
    <property type="match status" value="1"/>
</dbReference>
<dbReference type="PANTHER" id="PTHR30349:SF88">
    <property type="entry name" value="BLL1584 PROTEIN"/>
    <property type="match status" value="1"/>
</dbReference>
<feature type="domain" description="Core-binding (CB)" evidence="6">
    <location>
        <begin position="53"/>
        <end position="133"/>
    </location>
</feature>
<feature type="domain" description="Tyr recombinase" evidence="5">
    <location>
        <begin position="152"/>
        <end position="326"/>
    </location>
</feature>
<accession>A0ABX5XJ43</accession>
<dbReference type="Gene3D" id="1.10.443.10">
    <property type="entry name" value="Intergrase catalytic core"/>
    <property type="match status" value="1"/>
</dbReference>
<proteinExistence type="predicted"/>
<evidence type="ECO:0000313" key="7">
    <source>
        <dbReference type="EMBL" id="QDV81395.1"/>
    </source>
</evidence>
<dbReference type="PROSITE" id="PS51898">
    <property type="entry name" value="TYR_RECOMBINASE"/>
    <property type="match status" value="1"/>
</dbReference>
<dbReference type="PANTHER" id="PTHR30349">
    <property type="entry name" value="PHAGE INTEGRASE-RELATED"/>
    <property type="match status" value="1"/>
</dbReference>
<dbReference type="InterPro" id="IPR050090">
    <property type="entry name" value="Tyrosine_recombinase_XerCD"/>
</dbReference>
<keyword evidence="3" id="KW-0233">DNA recombination</keyword>
<reference evidence="7 8" key="1">
    <citation type="submission" date="2019-02" db="EMBL/GenBank/DDBJ databases">
        <title>Deep-cultivation of Planctomycetes and their phenomic and genomic characterization uncovers novel biology.</title>
        <authorList>
            <person name="Wiegand S."/>
            <person name="Jogler M."/>
            <person name="Boedeker C."/>
            <person name="Pinto D."/>
            <person name="Vollmers J."/>
            <person name="Rivas-Marin E."/>
            <person name="Kohn T."/>
            <person name="Peeters S.H."/>
            <person name="Heuer A."/>
            <person name="Rast P."/>
            <person name="Oberbeckmann S."/>
            <person name="Bunk B."/>
            <person name="Jeske O."/>
            <person name="Meyerdierks A."/>
            <person name="Storesund J.E."/>
            <person name="Kallscheuer N."/>
            <person name="Luecker S."/>
            <person name="Lage O.M."/>
            <person name="Pohl T."/>
            <person name="Merkel B.J."/>
            <person name="Hornburger P."/>
            <person name="Mueller R.-W."/>
            <person name="Bruemmer F."/>
            <person name="Labrenz M."/>
            <person name="Spormann A.M."/>
            <person name="Op den Camp H."/>
            <person name="Overmann J."/>
            <person name="Amann R."/>
            <person name="Jetten M.S.M."/>
            <person name="Mascher T."/>
            <person name="Medema M.H."/>
            <person name="Devos D.P."/>
            <person name="Kaster A.-K."/>
            <person name="Ovreas L."/>
            <person name="Rohde M."/>
            <person name="Galperin M.Y."/>
            <person name="Jogler C."/>
        </authorList>
    </citation>
    <scope>NUCLEOTIDE SEQUENCE [LARGE SCALE GENOMIC DNA]</scope>
    <source>
        <strain evidence="7 8">TBK1r</strain>
    </source>
</reference>
<dbReference type="InterPro" id="IPR002104">
    <property type="entry name" value="Integrase_catalytic"/>
</dbReference>
<dbReference type="InterPro" id="IPR011010">
    <property type="entry name" value="DNA_brk_join_enz"/>
</dbReference>